<dbReference type="Proteomes" id="UP000293865">
    <property type="component" value="Unassembled WGS sequence"/>
</dbReference>
<proteinExistence type="predicted"/>
<dbReference type="EMBL" id="SDPN01000003">
    <property type="protein sequence ID" value="RXZ72763.1"/>
    <property type="molecule type" value="Genomic_DNA"/>
</dbReference>
<evidence type="ECO:0000313" key="2">
    <source>
        <dbReference type="Proteomes" id="UP000293865"/>
    </source>
</evidence>
<evidence type="ECO:0000313" key="1">
    <source>
        <dbReference type="EMBL" id="RXZ72763.1"/>
    </source>
</evidence>
<comment type="caution">
    <text evidence="1">The sequence shown here is derived from an EMBL/GenBank/DDBJ whole genome shotgun (WGS) entry which is preliminary data.</text>
</comment>
<organism evidence="1 2">
    <name type="scientific">Agromyces albus</name>
    <dbReference type="NCBI Taxonomy" id="205332"/>
    <lineage>
        <taxon>Bacteria</taxon>
        <taxon>Bacillati</taxon>
        <taxon>Actinomycetota</taxon>
        <taxon>Actinomycetes</taxon>
        <taxon>Micrococcales</taxon>
        <taxon>Microbacteriaceae</taxon>
        <taxon>Agromyces</taxon>
    </lineage>
</organism>
<dbReference type="OrthoDB" id="5074767at2"/>
<protein>
    <recommendedName>
        <fullName evidence="3">DUF4393 domain-containing protein</fullName>
    </recommendedName>
</protein>
<gene>
    <name evidence="1" type="ORF">ESP51_02900</name>
</gene>
<dbReference type="AlphaFoldDB" id="A0A4Q2L850"/>
<sequence length="239" mass="25672">MSMSMPEQNPAVTVAQSAALGLIGSFPGMGVLTGAVQGAFAAKARARDEDFWAMVNARVGALERDLDRVLAWDDNEFVAAAHRIARAAQETADEAKRRILAAALAHSGSWSELPWDEREFLLDIVVDLNAREVYLLGFLHDPREWLTNRGVDPNLIAGNNLPGSIADLIRTRVAGDALSFDQAEDAIDGLQRRGLADVPLRTQMSGSGPLAKRTTALGDRVLRFVGDAVTPQRGDTGSA</sequence>
<evidence type="ECO:0008006" key="3">
    <source>
        <dbReference type="Google" id="ProtNLM"/>
    </source>
</evidence>
<reference evidence="1 2" key="1">
    <citation type="submission" date="2019-01" db="EMBL/GenBank/DDBJ databases">
        <title>Agromyces.</title>
        <authorList>
            <person name="Li J."/>
        </authorList>
    </citation>
    <scope>NUCLEOTIDE SEQUENCE [LARGE SCALE GENOMIC DNA]</scope>
    <source>
        <strain evidence="1 2">DSM 15934</strain>
    </source>
</reference>
<dbReference type="RefSeq" id="WP_129519385.1">
    <property type="nucleotide sequence ID" value="NZ_SDPN01000003.1"/>
</dbReference>
<keyword evidence="2" id="KW-1185">Reference proteome</keyword>
<accession>A0A4Q2L850</accession>
<name>A0A4Q2L850_9MICO</name>